<dbReference type="Gene3D" id="1.20.140.10">
    <property type="entry name" value="Butyryl-CoA Dehydrogenase, subunit A, domain 3"/>
    <property type="match status" value="1"/>
</dbReference>
<evidence type="ECO:0000313" key="11">
    <source>
        <dbReference type="Proteomes" id="UP000009062"/>
    </source>
</evidence>
<feature type="domain" description="Acyl-CoA oxidase/dehydrogenase middle" evidence="8">
    <location>
        <begin position="120"/>
        <end position="214"/>
    </location>
</feature>
<dbReference type="FunFam" id="1.20.140.10:FF:000001">
    <property type="entry name" value="Acyl-CoA dehydrogenase"/>
    <property type="match status" value="1"/>
</dbReference>
<accession>H6QCP6</accession>
<dbReference type="Pfam" id="PF02771">
    <property type="entry name" value="Acyl-CoA_dh_N"/>
    <property type="match status" value="1"/>
</dbReference>
<feature type="domain" description="Acyl-CoA dehydrogenase/oxidase N-terminal" evidence="9">
    <location>
        <begin position="5"/>
        <end position="116"/>
    </location>
</feature>
<organism evidence="10 11">
    <name type="scientific">Pyrobaculum oguniense (strain DSM 13380 / JCM 10595 / TE7)</name>
    <dbReference type="NCBI Taxonomy" id="698757"/>
    <lineage>
        <taxon>Archaea</taxon>
        <taxon>Thermoproteota</taxon>
        <taxon>Thermoprotei</taxon>
        <taxon>Thermoproteales</taxon>
        <taxon>Thermoproteaceae</taxon>
        <taxon>Pyrobaculum</taxon>
    </lineage>
</organism>
<dbReference type="SUPFAM" id="SSF56645">
    <property type="entry name" value="Acyl-CoA dehydrogenase NM domain-like"/>
    <property type="match status" value="1"/>
</dbReference>
<dbReference type="InterPro" id="IPR013786">
    <property type="entry name" value="AcylCoA_DH/ox_N"/>
</dbReference>
<dbReference type="KEGG" id="pog:Pogu_1987"/>
<dbReference type="EMBL" id="CP003316">
    <property type="protein sequence ID" value="AFA40014.1"/>
    <property type="molecule type" value="Genomic_DNA"/>
</dbReference>
<comment type="similarity">
    <text evidence="2 6">Belongs to the acyl-CoA dehydrogenase family.</text>
</comment>
<sequence>MYMLSEEHKLTVKVIREFVDQHVRPKARSIDKGEYPRQLLKLLGELNILVPTLPPDVGGAGADTLTQVLVVEELAKASPGLATIMEIQSSMLAENLYHNGNKVHREEVVPKLASGEAVGAFALSEPCCGSDAAAIQTRAERRGGEWVINGTKMWITSGLYADYYLVFARSGPAEARHRAITAFLLHRNSCIEATPIEVMGVRGTGTAEVRLNDCRAGDDDVVGEVNGGWKIAMWGINMGRLNVGAIGLGIAEEALREAYIYAQRRIAFGKAISEFQIIQHYLAEMYARTEALRSVVYTAAKMRDAGDSDFPLYAQVAKLLGSRTAVDVVRLALQIQGGYGYSTDSPLEMLYRDAKVTEIYEGTNEIILNTIYKFMREKFA</sequence>
<feature type="domain" description="Acyl-CoA dehydrogenase/oxidase C-terminal" evidence="7">
    <location>
        <begin position="226"/>
        <end position="374"/>
    </location>
</feature>
<dbReference type="InterPro" id="IPR009075">
    <property type="entry name" value="AcylCo_DH/oxidase_C"/>
</dbReference>
<dbReference type="InterPro" id="IPR046373">
    <property type="entry name" value="Acyl-CoA_Oxase/DH_mid-dom_sf"/>
</dbReference>
<evidence type="ECO:0000256" key="3">
    <source>
        <dbReference type="ARBA" id="ARBA00022630"/>
    </source>
</evidence>
<evidence type="ECO:0000256" key="1">
    <source>
        <dbReference type="ARBA" id="ARBA00001974"/>
    </source>
</evidence>
<protein>
    <submittedName>
        <fullName evidence="10">Acyl-CoA dehydrogenase</fullName>
    </submittedName>
</protein>
<dbReference type="InterPro" id="IPR037069">
    <property type="entry name" value="AcylCoA_DH/ox_N_sf"/>
</dbReference>
<dbReference type="HOGENOM" id="CLU_018204_0_2_2"/>
<evidence type="ECO:0000259" key="8">
    <source>
        <dbReference type="Pfam" id="PF02770"/>
    </source>
</evidence>
<keyword evidence="5 6" id="KW-0560">Oxidoreductase</keyword>
<comment type="cofactor">
    <cofactor evidence="1 6">
        <name>FAD</name>
        <dbReference type="ChEBI" id="CHEBI:57692"/>
    </cofactor>
</comment>
<dbReference type="Proteomes" id="UP000009062">
    <property type="component" value="Chromosome"/>
</dbReference>
<dbReference type="InterPro" id="IPR036250">
    <property type="entry name" value="AcylCo_DH-like_C"/>
</dbReference>
<evidence type="ECO:0000256" key="2">
    <source>
        <dbReference type="ARBA" id="ARBA00009347"/>
    </source>
</evidence>
<dbReference type="GO" id="GO:0050660">
    <property type="term" value="F:flavin adenine dinucleotide binding"/>
    <property type="evidence" value="ECO:0007669"/>
    <property type="project" value="InterPro"/>
</dbReference>
<dbReference type="FunFam" id="1.10.540.10:FF:000026">
    <property type="entry name" value="Acyl-CoA dehydrogenase medium chain"/>
    <property type="match status" value="1"/>
</dbReference>
<dbReference type="Pfam" id="PF02770">
    <property type="entry name" value="Acyl-CoA_dh_M"/>
    <property type="match status" value="1"/>
</dbReference>
<dbReference type="SUPFAM" id="SSF47203">
    <property type="entry name" value="Acyl-CoA dehydrogenase C-terminal domain-like"/>
    <property type="match status" value="1"/>
</dbReference>
<dbReference type="PANTHER" id="PTHR43884">
    <property type="entry name" value="ACYL-COA DEHYDROGENASE"/>
    <property type="match status" value="1"/>
</dbReference>
<keyword evidence="11" id="KW-1185">Reference proteome</keyword>
<dbReference type="InterPro" id="IPR009100">
    <property type="entry name" value="AcylCoA_DH/oxidase_NM_dom_sf"/>
</dbReference>
<dbReference type="STRING" id="698757.Pogu_1987"/>
<dbReference type="PANTHER" id="PTHR43884:SF12">
    <property type="entry name" value="ISOVALERYL-COA DEHYDROGENASE, MITOCHONDRIAL-RELATED"/>
    <property type="match status" value="1"/>
</dbReference>
<dbReference type="FunFam" id="2.40.110.10:FF:000002">
    <property type="entry name" value="Acyl-CoA dehydrogenase fadE12"/>
    <property type="match status" value="1"/>
</dbReference>
<dbReference type="Pfam" id="PF00441">
    <property type="entry name" value="Acyl-CoA_dh_1"/>
    <property type="match status" value="1"/>
</dbReference>
<reference evidence="10 11" key="1">
    <citation type="journal article" date="2012" name="Stand. Genomic Sci.">
        <title>Complete genome sequence of Pyrobaculum oguniense.</title>
        <authorList>
            <person name="Bernick D.L."/>
            <person name="Karplus K."/>
            <person name="Lui L.M."/>
            <person name="Coker J.K."/>
            <person name="Murphy J.N."/>
            <person name="Chan P.P."/>
            <person name="Cozen A.E."/>
            <person name="Lowe T.M."/>
        </authorList>
    </citation>
    <scope>NUCLEOTIDE SEQUENCE [LARGE SCALE GENOMIC DNA]</scope>
    <source>
        <strain evidence="10 11">TE7</strain>
    </source>
</reference>
<dbReference type="Gene3D" id="1.10.540.10">
    <property type="entry name" value="Acyl-CoA dehydrogenase/oxidase, N-terminal domain"/>
    <property type="match status" value="1"/>
</dbReference>
<evidence type="ECO:0000256" key="4">
    <source>
        <dbReference type="ARBA" id="ARBA00022827"/>
    </source>
</evidence>
<evidence type="ECO:0000256" key="5">
    <source>
        <dbReference type="ARBA" id="ARBA00023002"/>
    </source>
</evidence>
<evidence type="ECO:0000259" key="9">
    <source>
        <dbReference type="Pfam" id="PF02771"/>
    </source>
</evidence>
<name>H6QCP6_PYROT</name>
<keyword evidence="3 6" id="KW-0285">Flavoprotein</keyword>
<evidence type="ECO:0000259" key="7">
    <source>
        <dbReference type="Pfam" id="PF00441"/>
    </source>
</evidence>
<evidence type="ECO:0000313" key="10">
    <source>
        <dbReference type="EMBL" id="AFA40014.1"/>
    </source>
</evidence>
<keyword evidence="4 6" id="KW-0274">FAD</keyword>
<proteinExistence type="inferred from homology"/>
<evidence type="ECO:0000256" key="6">
    <source>
        <dbReference type="RuleBase" id="RU362125"/>
    </source>
</evidence>
<dbReference type="InterPro" id="IPR006091">
    <property type="entry name" value="Acyl-CoA_Oxase/DH_mid-dom"/>
</dbReference>
<dbReference type="GO" id="GO:0003995">
    <property type="term" value="F:acyl-CoA dehydrogenase activity"/>
    <property type="evidence" value="ECO:0007669"/>
    <property type="project" value="TreeGrafter"/>
</dbReference>
<dbReference type="AlphaFoldDB" id="H6QCP6"/>
<dbReference type="eggNOG" id="arCOG01707">
    <property type="taxonomic scope" value="Archaea"/>
</dbReference>
<dbReference type="Gene3D" id="2.40.110.10">
    <property type="entry name" value="Butyryl-CoA Dehydrogenase, subunit A, domain 2"/>
    <property type="match status" value="1"/>
</dbReference>
<gene>
    <name evidence="10" type="ordered locus">Pogu_1987</name>
</gene>